<dbReference type="EMBL" id="PFLI01000116">
    <property type="protein sequence ID" value="PIY71951.1"/>
    <property type="molecule type" value="Genomic_DNA"/>
</dbReference>
<organism evidence="2 3">
    <name type="scientific">Candidatus Roizmanbacteria bacterium CG_4_10_14_0_8_um_filter_33_9</name>
    <dbReference type="NCBI Taxonomy" id="1974826"/>
    <lineage>
        <taxon>Bacteria</taxon>
        <taxon>Candidatus Roizmaniibacteriota</taxon>
    </lineage>
</organism>
<dbReference type="InterPro" id="IPR007848">
    <property type="entry name" value="Small_mtfrase_dom"/>
</dbReference>
<proteinExistence type="predicted"/>
<name>A0A2M7QJ26_9BACT</name>
<sequence length="283" mass="31582">MEKRIQIHYKGDVYGSLNDIRRHEIGNYSDAYVRSLFHVGGRQPDIVVRVMDGLSFVSYTQTTLLPAKKTFDLSVAIACCADRIVRDATLNILEIGTGTGVFPVVLRVLVPEQSLMITATDISGDALTVAELNASLNNVDPTSINFLKRDGLKDIFGIAHRQDIVFSNPPFSTSNRVGIVNAGGIHPTVALDGGQDGTHYYQRFLIEARRVLKPDGVTIFQLPLQKDDLWRTVYAIQRIAHERVFLMEDCIARYRKNGPQFIVIGNNFLISELSNQGYKISEI</sequence>
<dbReference type="PANTHER" id="PTHR18895">
    <property type="entry name" value="HEMK METHYLTRANSFERASE"/>
    <property type="match status" value="1"/>
</dbReference>
<dbReference type="InterPro" id="IPR029063">
    <property type="entry name" value="SAM-dependent_MTases_sf"/>
</dbReference>
<dbReference type="AlphaFoldDB" id="A0A2M7QJ26"/>
<dbReference type="Gene3D" id="3.40.50.150">
    <property type="entry name" value="Vaccinia Virus protein VP39"/>
    <property type="match status" value="1"/>
</dbReference>
<gene>
    <name evidence="2" type="ORF">COY87_03460</name>
</gene>
<dbReference type="InterPro" id="IPR050320">
    <property type="entry name" value="N5-glutamine_MTase"/>
</dbReference>
<protein>
    <recommendedName>
        <fullName evidence="1">Methyltransferase small domain-containing protein</fullName>
    </recommendedName>
</protein>
<dbReference type="CDD" id="cd02440">
    <property type="entry name" value="AdoMet_MTases"/>
    <property type="match status" value="1"/>
</dbReference>
<reference evidence="3" key="1">
    <citation type="submission" date="2017-09" db="EMBL/GenBank/DDBJ databases">
        <title>Depth-based differentiation of microbial function through sediment-hosted aquifers and enrichment of novel symbionts in the deep terrestrial subsurface.</title>
        <authorList>
            <person name="Probst A.J."/>
            <person name="Ladd B."/>
            <person name="Jarett J.K."/>
            <person name="Geller-Mcgrath D.E."/>
            <person name="Sieber C.M.K."/>
            <person name="Emerson J.B."/>
            <person name="Anantharaman K."/>
            <person name="Thomas B.C."/>
            <person name="Malmstrom R."/>
            <person name="Stieglmeier M."/>
            <person name="Klingl A."/>
            <person name="Woyke T."/>
            <person name="Ryan C.M."/>
            <person name="Banfield J.F."/>
        </authorList>
    </citation>
    <scope>NUCLEOTIDE SEQUENCE [LARGE SCALE GENOMIC DNA]</scope>
</reference>
<dbReference type="GO" id="GO:0008168">
    <property type="term" value="F:methyltransferase activity"/>
    <property type="evidence" value="ECO:0007669"/>
    <property type="project" value="InterPro"/>
</dbReference>
<dbReference type="SUPFAM" id="SSF53335">
    <property type="entry name" value="S-adenosyl-L-methionine-dependent methyltransferases"/>
    <property type="match status" value="1"/>
</dbReference>
<dbReference type="Proteomes" id="UP000229401">
    <property type="component" value="Unassembled WGS sequence"/>
</dbReference>
<dbReference type="Pfam" id="PF05175">
    <property type="entry name" value="MTS"/>
    <property type="match status" value="1"/>
</dbReference>
<evidence type="ECO:0000259" key="1">
    <source>
        <dbReference type="Pfam" id="PF05175"/>
    </source>
</evidence>
<accession>A0A2M7QJ26</accession>
<evidence type="ECO:0000313" key="3">
    <source>
        <dbReference type="Proteomes" id="UP000229401"/>
    </source>
</evidence>
<feature type="domain" description="Methyltransferase small" evidence="1">
    <location>
        <begin position="88"/>
        <end position="176"/>
    </location>
</feature>
<dbReference type="PANTHER" id="PTHR18895:SF74">
    <property type="entry name" value="MTRF1L RELEASE FACTOR GLUTAMINE METHYLTRANSFERASE"/>
    <property type="match status" value="1"/>
</dbReference>
<evidence type="ECO:0000313" key="2">
    <source>
        <dbReference type="EMBL" id="PIY71951.1"/>
    </source>
</evidence>
<comment type="caution">
    <text evidence="2">The sequence shown here is derived from an EMBL/GenBank/DDBJ whole genome shotgun (WGS) entry which is preliminary data.</text>
</comment>